<dbReference type="PANTHER" id="PTHR36156">
    <property type="entry name" value="SLR2101 PROTEIN"/>
    <property type="match status" value="1"/>
</dbReference>
<gene>
    <name evidence="1" type="ORF">BCIN_04g03260</name>
</gene>
<dbReference type="GeneID" id="5426693"/>
<organism evidence="1 2">
    <name type="scientific">Botryotinia fuckeliana (strain B05.10)</name>
    <name type="common">Noble rot fungus</name>
    <name type="synonym">Botrytis cinerea</name>
    <dbReference type="NCBI Taxonomy" id="332648"/>
    <lineage>
        <taxon>Eukaryota</taxon>
        <taxon>Fungi</taxon>
        <taxon>Dikarya</taxon>
        <taxon>Ascomycota</taxon>
        <taxon>Pezizomycotina</taxon>
        <taxon>Leotiomycetes</taxon>
        <taxon>Helotiales</taxon>
        <taxon>Sclerotiniaceae</taxon>
        <taxon>Botrytis</taxon>
    </lineage>
</organism>
<dbReference type="InterPro" id="IPR011051">
    <property type="entry name" value="RmlC_Cupin_sf"/>
</dbReference>
<reference evidence="1 2" key="2">
    <citation type="journal article" date="2012" name="Eukaryot. Cell">
        <title>Genome update of Botrytis cinerea strains B05.10 and T4.</title>
        <authorList>
            <person name="Staats M."/>
            <person name="van Kan J.A."/>
        </authorList>
    </citation>
    <scope>NUCLEOTIDE SEQUENCE [LARGE SCALE GENOMIC DNA]</scope>
    <source>
        <strain evidence="1 2">B05.10</strain>
    </source>
</reference>
<dbReference type="VEuPathDB" id="FungiDB:Bcin04g03260"/>
<keyword evidence="2" id="KW-1185">Reference proteome</keyword>
<dbReference type="OMA" id="TENFMEV"/>
<accession>A0A384JFA1</accession>
<dbReference type="KEGG" id="bfu:BCIN_04g03260"/>
<sequence>MSSYTPKFDNKCYITTNSPDGKTTTFADSTSFVTKSQAPGVTVQYAYSAASTLSFTDDADLEAHQEAIKQGKTPNVPSAGNSVAVFCHLEPNPSGAEGFLHRTRTLDYVTITDGELGYTVNSGEKRVFKKGDVVIQRSGWHAWTNLSKTEGATFFAVAMGAEGATQDFMELTDA</sequence>
<dbReference type="CDD" id="cd02231">
    <property type="entry name" value="cupin_BLL6423-like"/>
    <property type="match status" value="1"/>
</dbReference>
<evidence type="ECO:0000313" key="2">
    <source>
        <dbReference type="Proteomes" id="UP000001798"/>
    </source>
</evidence>
<name>A0A384JFA1_BOTFB</name>
<dbReference type="Gene3D" id="2.60.120.10">
    <property type="entry name" value="Jelly Rolls"/>
    <property type="match status" value="1"/>
</dbReference>
<reference evidence="1 2" key="3">
    <citation type="journal article" date="2017" name="Mol. Plant Pathol.">
        <title>A gapless genome sequence of the fungus Botrytis cinerea.</title>
        <authorList>
            <person name="Van Kan J.A."/>
            <person name="Stassen J.H."/>
            <person name="Mosbach A."/>
            <person name="Van Der Lee T.A."/>
            <person name="Faino L."/>
            <person name="Farmer A.D."/>
            <person name="Papasotiriou D.G."/>
            <person name="Zhou S."/>
            <person name="Seidl M.F."/>
            <person name="Cottam E."/>
            <person name="Edel D."/>
            <person name="Hahn M."/>
            <person name="Schwartz D.C."/>
            <person name="Dietrich R.A."/>
            <person name="Widdison S."/>
            <person name="Scalliet G."/>
        </authorList>
    </citation>
    <scope>NUCLEOTIDE SEQUENCE [LARGE SCALE GENOMIC DNA]</scope>
    <source>
        <strain evidence="1 2">B05.10</strain>
    </source>
</reference>
<evidence type="ECO:0000313" key="1">
    <source>
        <dbReference type="EMBL" id="ATZ49141.1"/>
    </source>
</evidence>
<dbReference type="OrthoDB" id="5840532at2759"/>
<protein>
    <recommendedName>
        <fullName evidence="3">Cupin 2 conserved barrel domain-containing protein</fullName>
    </recommendedName>
</protein>
<proteinExistence type="predicted"/>
<evidence type="ECO:0008006" key="3">
    <source>
        <dbReference type="Google" id="ProtNLM"/>
    </source>
</evidence>
<dbReference type="EMBL" id="CP009808">
    <property type="protein sequence ID" value="ATZ49141.1"/>
    <property type="molecule type" value="Genomic_DNA"/>
</dbReference>
<dbReference type="RefSeq" id="XP_001546252.1">
    <property type="nucleotide sequence ID" value="XM_001546202.2"/>
</dbReference>
<reference evidence="1 2" key="1">
    <citation type="journal article" date="2011" name="PLoS Genet.">
        <title>Genomic analysis of the necrotrophic fungal pathogens Sclerotinia sclerotiorum and Botrytis cinerea.</title>
        <authorList>
            <person name="Amselem J."/>
            <person name="Cuomo C.A."/>
            <person name="van Kan J.A."/>
            <person name="Viaud M."/>
            <person name="Benito E.P."/>
            <person name="Couloux A."/>
            <person name="Coutinho P.M."/>
            <person name="de Vries R.P."/>
            <person name="Dyer P.S."/>
            <person name="Fillinger S."/>
            <person name="Fournier E."/>
            <person name="Gout L."/>
            <person name="Hahn M."/>
            <person name="Kohn L."/>
            <person name="Lapalu N."/>
            <person name="Plummer K.M."/>
            <person name="Pradier J.M."/>
            <person name="Quevillon E."/>
            <person name="Sharon A."/>
            <person name="Simon A."/>
            <person name="ten Have A."/>
            <person name="Tudzynski B."/>
            <person name="Tudzynski P."/>
            <person name="Wincker P."/>
            <person name="Andrew M."/>
            <person name="Anthouard V."/>
            <person name="Beever R.E."/>
            <person name="Beffa R."/>
            <person name="Benoit I."/>
            <person name="Bouzid O."/>
            <person name="Brault B."/>
            <person name="Chen Z."/>
            <person name="Choquer M."/>
            <person name="Collemare J."/>
            <person name="Cotton P."/>
            <person name="Danchin E.G."/>
            <person name="Da Silva C."/>
            <person name="Gautier A."/>
            <person name="Giraud C."/>
            <person name="Giraud T."/>
            <person name="Gonzalez C."/>
            <person name="Grossetete S."/>
            <person name="Guldener U."/>
            <person name="Henrissat B."/>
            <person name="Howlett B.J."/>
            <person name="Kodira C."/>
            <person name="Kretschmer M."/>
            <person name="Lappartient A."/>
            <person name="Leroch M."/>
            <person name="Levis C."/>
            <person name="Mauceli E."/>
            <person name="Neuveglise C."/>
            <person name="Oeser B."/>
            <person name="Pearson M."/>
            <person name="Poulain J."/>
            <person name="Poussereau N."/>
            <person name="Quesneville H."/>
            <person name="Rascle C."/>
            <person name="Schumacher J."/>
            <person name="Segurens B."/>
            <person name="Sexton A."/>
            <person name="Silva E."/>
            <person name="Sirven C."/>
            <person name="Soanes D.M."/>
            <person name="Talbot N.J."/>
            <person name="Templeton M."/>
            <person name="Yandava C."/>
            <person name="Yarden O."/>
            <person name="Zeng Q."/>
            <person name="Rollins J.A."/>
            <person name="Lebrun M.H."/>
            <person name="Dickman M."/>
        </authorList>
    </citation>
    <scope>NUCLEOTIDE SEQUENCE [LARGE SCALE GENOMIC DNA]</scope>
    <source>
        <strain evidence="1 2">B05.10</strain>
    </source>
</reference>
<dbReference type="SUPFAM" id="SSF51182">
    <property type="entry name" value="RmlC-like cupins"/>
    <property type="match status" value="1"/>
</dbReference>
<dbReference type="InterPro" id="IPR047142">
    <property type="entry name" value="OryJ/VirC-like"/>
</dbReference>
<dbReference type="InterPro" id="IPR014710">
    <property type="entry name" value="RmlC-like_jellyroll"/>
</dbReference>
<dbReference type="AlphaFoldDB" id="A0A384JFA1"/>
<dbReference type="PANTHER" id="PTHR36156:SF2">
    <property type="entry name" value="CUPIN TYPE-2 DOMAIN-CONTAINING PROTEIN"/>
    <property type="match status" value="1"/>
</dbReference>
<dbReference type="Proteomes" id="UP000001798">
    <property type="component" value="Chromosome 4"/>
</dbReference>